<evidence type="ECO:0000256" key="1">
    <source>
        <dbReference type="ARBA" id="ARBA00022603"/>
    </source>
</evidence>
<evidence type="ECO:0000313" key="5">
    <source>
        <dbReference type="EMBL" id="KAG2324348.1"/>
    </source>
</evidence>
<accession>A0A8X7W5M0</accession>
<dbReference type="Pfam" id="PF00891">
    <property type="entry name" value="Methyltransf_2"/>
    <property type="match status" value="1"/>
</dbReference>
<dbReference type="EMBL" id="JAAMPC010000002">
    <property type="protein sequence ID" value="KAG2324348.1"/>
    <property type="molecule type" value="Genomic_DNA"/>
</dbReference>
<evidence type="ECO:0000256" key="3">
    <source>
        <dbReference type="ARBA" id="ARBA00022691"/>
    </source>
</evidence>
<evidence type="ECO:0000313" key="6">
    <source>
        <dbReference type="Proteomes" id="UP000886595"/>
    </source>
</evidence>
<name>A0A8X7W5M0_BRACI</name>
<dbReference type="AlphaFoldDB" id="A0A8X7W5M0"/>
<keyword evidence="2" id="KW-0808">Transferase</keyword>
<keyword evidence="3" id="KW-0949">S-adenosyl-L-methionine</keyword>
<dbReference type="PANTHER" id="PTHR11746">
    <property type="entry name" value="O-METHYLTRANSFERASE"/>
    <property type="match status" value="1"/>
</dbReference>
<evidence type="ECO:0000259" key="4">
    <source>
        <dbReference type="Pfam" id="PF00891"/>
    </source>
</evidence>
<organism evidence="5 6">
    <name type="scientific">Brassica carinata</name>
    <name type="common">Ethiopian mustard</name>
    <name type="synonym">Abyssinian cabbage</name>
    <dbReference type="NCBI Taxonomy" id="52824"/>
    <lineage>
        <taxon>Eukaryota</taxon>
        <taxon>Viridiplantae</taxon>
        <taxon>Streptophyta</taxon>
        <taxon>Embryophyta</taxon>
        <taxon>Tracheophyta</taxon>
        <taxon>Spermatophyta</taxon>
        <taxon>Magnoliopsida</taxon>
        <taxon>eudicotyledons</taxon>
        <taxon>Gunneridae</taxon>
        <taxon>Pentapetalae</taxon>
        <taxon>rosids</taxon>
        <taxon>malvids</taxon>
        <taxon>Brassicales</taxon>
        <taxon>Brassicaceae</taxon>
        <taxon>Brassiceae</taxon>
        <taxon>Brassica</taxon>
    </lineage>
</organism>
<dbReference type="InterPro" id="IPR029063">
    <property type="entry name" value="SAM-dependent_MTases_sf"/>
</dbReference>
<sequence>MIWCQKEETHLLVPRGINFDLTCALTRALSYPRGDAIILKRMLHDWSDEDCAKILKNCWKALPECGKLIIMELVISDEAESADVQSNIAFDMDLLMLMVWRKREITS</sequence>
<dbReference type="Gene3D" id="3.40.50.150">
    <property type="entry name" value="Vaccinia Virus protein VP39"/>
    <property type="match status" value="1"/>
</dbReference>
<reference evidence="5 6" key="1">
    <citation type="submission" date="2020-02" db="EMBL/GenBank/DDBJ databases">
        <authorList>
            <person name="Ma Q."/>
            <person name="Huang Y."/>
            <person name="Song X."/>
            <person name="Pei D."/>
        </authorList>
    </citation>
    <scope>NUCLEOTIDE SEQUENCE [LARGE SCALE GENOMIC DNA]</scope>
    <source>
        <strain evidence="5">Sxm20200214</strain>
        <tissue evidence="5">Leaf</tissue>
    </source>
</reference>
<evidence type="ECO:0000256" key="2">
    <source>
        <dbReference type="ARBA" id="ARBA00022679"/>
    </source>
</evidence>
<dbReference type="PROSITE" id="PS51683">
    <property type="entry name" value="SAM_OMT_II"/>
    <property type="match status" value="1"/>
</dbReference>
<proteinExistence type="predicted"/>
<feature type="domain" description="O-methyltransferase C-terminal" evidence="4">
    <location>
        <begin position="30"/>
        <end position="98"/>
    </location>
</feature>
<dbReference type="OrthoDB" id="2410195at2759"/>
<keyword evidence="1" id="KW-0489">Methyltransferase</keyword>
<dbReference type="GO" id="GO:0032259">
    <property type="term" value="P:methylation"/>
    <property type="evidence" value="ECO:0007669"/>
    <property type="project" value="UniProtKB-KW"/>
</dbReference>
<dbReference type="InterPro" id="IPR016461">
    <property type="entry name" value="COMT-like"/>
</dbReference>
<protein>
    <recommendedName>
        <fullName evidence="4">O-methyltransferase C-terminal domain-containing protein</fullName>
    </recommendedName>
</protein>
<comment type="caution">
    <text evidence="5">The sequence shown here is derived from an EMBL/GenBank/DDBJ whole genome shotgun (WGS) entry which is preliminary data.</text>
</comment>
<dbReference type="GO" id="GO:0008171">
    <property type="term" value="F:O-methyltransferase activity"/>
    <property type="evidence" value="ECO:0007669"/>
    <property type="project" value="InterPro"/>
</dbReference>
<keyword evidence="6" id="KW-1185">Reference proteome</keyword>
<gene>
    <name evidence="5" type="ORF">Bca52824_007076</name>
</gene>
<dbReference type="InterPro" id="IPR001077">
    <property type="entry name" value="COMT_C"/>
</dbReference>
<dbReference type="Proteomes" id="UP000886595">
    <property type="component" value="Unassembled WGS sequence"/>
</dbReference>
<dbReference type="SUPFAM" id="SSF53335">
    <property type="entry name" value="S-adenosyl-L-methionine-dependent methyltransferases"/>
    <property type="match status" value="1"/>
</dbReference>